<dbReference type="SUPFAM" id="SSF159245">
    <property type="entry name" value="AttH-like"/>
    <property type="match status" value="1"/>
</dbReference>
<evidence type="ECO:0000313" key="1">
    <source>
        <dbReference type="EMBL" id="EME62321.1"/>
    </source>
</evidence>
<reference evidence="1 2" key="1">
    <citation type="journal article" date="2013" name="Genome Announc.">
        <title>Draft Genome Sequence of Rhodococcus ruber Strain BKS 20-38.</title>
        <authorList>
            <person name="Bala M."/>
            <person name="Kumar S."/>
            <person name="Raghava G.P."/>
            <person name="Mayilraj S."/>
        </authorList>
    </citation>
    <scope>NUCLEOTIDE SEQUENCE [LARGE SCALE GENOMIC DNA]</scope>
    <source>
        <strain evidence="1 2">BKS 20-38</strain>
    </source>
</reference>
<evidence type="ECO:0008006" key="3">
    <source>
        <dbReference type="Google" id="ProtNLM"/>
    </source>
</evidence>
<organism evidence="1 2">
    <name type="scientific">Rhodococcus ruber BKS 20-38</name>
    <dbReference type="NCBI Taxonomy" id="1278076"/>
    <lineage>
        <taxon>Bacteria</taxon>
        <taxon>Bacillati</taxon>
        <taxon>Actinomycetota</taxon>
        <taxon>Actinomycetes</taxon>
        <taxon>Mycobacteriales</taxon>
        <taxon>Nocardiaceae</taxon>
        <taxon>Rhodococcus</taxon>
    </lineage>
</organism>
<dbReference type="Proteomes" id="UP000011731">
    <property type="component" value="Unassembled WGS sequence"/>
</dbReference>
<sequence length="354" mass="39170">MEISGDAGQHRLSPGPLLDGRGRLAEAGWAGSEVRTYDRSRIAVPRWRIKEWDYYCVLADGDDGPFGLALTVADNGYLGLLGVSWLDLTGRTETTENVMVPFPLGRLRLPASADAGEVIVDRRGIRLEFRHEHGARRLVVRHPGFAGGRGLSGEVVLIPPGDERMVVALPFPGDDRAFYYNQKFPCLSAAGTVTLAGREHTFDPASASGVFDWGRGVWTYDNTWFWASASGRHEGRPFGFTVGYGFGDTTAGSENMVLVDGVAHKLDRVQFHLPHGTYDGTYDGAPWRFASNDDRFEMSFEPILDRAADVNALVLRSTQHQVFGRFTGRVTLDDGVRLEVRDLLGFAEKVHNRW</sequence>
<gene>
    <name evidence="1" type="ORF">G352_17244</name>
</gene>
<protein>
    <recommendedName>
        <fullName evidence="3">DUF2804 domain-containing protein</fullName>
    </recommendedName>
</protein>
<evidence type="ECO:0000313" key="2">
    <source>
        <dbReference type="Proteomes" id="UP000011731"/>
    </source>
</evidence>
<dbReference type="AlphaFoldDB" id="M2XMQ7"/>
<comment type="caution">
    <text evidence="1">The sequence shown here is derived from an EMBL/GenBank/DDBJ whole genome shotgun (WGS) entry which is preliminary data.</text>
</comment>
<proteinExistence type="predicted"/>
<dbReference type="PATRIC" id="fig|1278076.4.peg.3554"/>
<name>M2XMQ7_9NOCA</name>
<dbReference type="EMBL" id="AOEX01000057">
    <property type="protein sequence ID" value="EME62321.1"/>
    <property type="molecule type" value="Genomic_DNA"/>
</dbReference>
<dbReference type="PANTHER" id="PTHR35868:SF3">
    <property type="entry name" value="DUF2804 DOMAIN-CONTAINING PROTEIN"/>
    <property type="match status" value="1"/>
</dbReference>
<keyword evidence="2" id="KW-1185">Reference proteome</keyword>
<accession>M2XMQ7</accession>
<dbReference type="Pfam" id="PF10974">
    <property type="entry name" value="DUF2804"/>
    <property type="match status" value="1"/>
</dbReference>
<dbReference type="RefSeq" id="WP_003937522.1">
    <property type="nucleotide sequence ID" value="NZ_AOEX01000057.1"/>
</dbReference>
<dbReference type="PANTHER" id="PTHR35868">
    <property type="entry name" value="DUF2804 DOMAIN-CONTAINING PROTEIN-RELATED"/>
    <property type="match status" value="1"/>
</dbReference>
<dbReference type="InterPro" id="IPR021243">
    <property type="entry name" value="DUF2804"/>
</dbReference>